<reference evidence="8 9" key="1">
    <citation type="journal article" date="2018" name="Elife">
        <title>Firefly genomes illuminate parallel origins of bioluminescence in beetles.</title>
        <authorList>
            <person name="Fallon T.R."/>
            <person name="Lower S.E."/>
            <person name="Chang C.H."/>
            <person name="Bessho-Uehara M."/>
            <person name="Martin G.J."/>
            <person name="Bewick A.J."/>
            <person name="Behringer M."/>
            <person name="Debat H.J."/>
            <person name="Wong I."/>
            <person name="Day J.C."/>
            <person name="Suvorov A."/>
            <person name="Silva C.J."/>
            <person name="Stanger-Hall K.F."/>
            <person name="Hall D.W."/>
            <person name="Schmitz R.J."/>
            <person name="Nelson D.R."/>
            <person name="Lewis S.M."/>
            <person name="Shigenobu S."/>
            <person name="Bybee S.M."/>
            <person name="Larracuente A.M."/>
            <person name="Oba Y."/>
            <person name="Weng J.K."/>
        </authorList>
    </citation>
    <scope>NUCLEOTIDE SEQUENCE [LARGE SCALE GENOMIC DNA]</scope>
    <source>
        <strain evidence="8">1611_PpyrPB1</strain>
        <tissue evidence="8">Whole body</tissue>
    </source>
</reference>
<dbReference type="Proteomes" id="UP000327044">
    <property type="component" value="Unassembled WGS sequence"/>
</dbReference>
<evidence type="ECO:0000256" key="1">
    <source>
        <dbReference type="ARBA" id="ARBA00005964"/>
    </source>
</evidence>
<dbReference type="InterPro" id="IPR002018">
    <property type="entry name" value="CarbesteraseB"/>
</dbReference>
<dbReference type="PROSITE" id="PS00122">
    <property type="entry name" value="CARBOXYLESTERASE_B_1"/>
    <property type="match status" value="1"/>
</dbReference>
<comment type="caution">
    <text evidence="8">The sequence shown here is derived from an EMBL/GenBank/DDBJ whole genome shotgun (WGS) entry which is preliminary data.</text>
</comment>
<dbReference type="Gene3D" id="3.40.50.1820">
    <property type="entry name" value="alpha/beta hydrolase"/>
    <property type="match status" value="1"/>
</dbReference>
<gene>
    <name evidence="8" type="ORF">PPYR_01505</name>
</gene>
<dbReference type="FunCoup" id="A0A5N4B4L1">
    <property type="interactions" value="4"/>
</dbReference>
<dbReference type="SUPFAM" id="SSF53474">
    <property type="entry name" value="alpha/beta-Hydrolases"/>
    <property type="match status" value="1"/>
</dbReference>
<organism evidence="8 9">
    <name type="scientific">Photinus pyralis</name>
    <name type="common">Common eastern firefly</name>
    <name type="synonym">Lampyris pyralis</name>
    <dbReference type="NCBI Taxonomy" id="7054"/>
    <lineage>
        <taxon>Eukaryota</taxon>
        <taxon>Metazoa</taxon>
        <taxon>Ecdysozoa</taxon>
        <taxon>Arthropoda</taxon>
        <taxon>Hexapoda</taxon>
        <taxon>Insecta</taxon>
        <taxon>Pterygota</taxon>
        <taxon>Neoptera</taxon>
        <taxon>Endopterygota</taxon>
        <taxon>Coleoptera</taxon>
        <taxon>Polyphaga</taxon>
        <taxon>Elateriformia</taxon>
        <taxon>Elateroidea</taxon>
        <taxon>Lampyridae</taxon>
        <taxon>Lampyrinae</taxon>
        <taxon>Photinus</taxon>
    </lineage>
</organism>
<evidence type="ECO:0000256" key="5">
    <source>
        <dbReference type="ARBA" id="ARBA00023180"/>
    </source>
</evidence>
<dbReference type="InParanoid" id="A0A5N4B4L1"/>
<evidence type="ECO:0000256" key="6">
    <source>
        <dbReference type="RuleBase" id="RU361235"/>
    </source>
</evidence>
<comment type="similarity">
    <text evidence="1 6">Belongs to the type-B carboxylesterase/lipase family.</text>
</comment>
<dbReference type="OrthoDB" id="19653at2759"/>
<evidence type="ECO:0000313" key="8">
    <source>
        <dbReference type="EMBL" id="KAB0804535.1"/>
    </source>
</evidence>
<dbReference type="Pfam" id="PF00135">
    <property type="entry name" value="COesterase"/>
    <property type="match status" value="1"/>
</dbReference>
<dbReference type="EMBL" id="VVIM01000001">
    <property type="protein sequence ID" value="KAB0804535.1"/>
    <property type="molecule type" value="Genomic_DNA"/>
</dbReference>
<keyword evidence="4" id="KW-1015">Disulfide bond</keyword>
<dbReference type="InterPro" id="IPR019826">
    <property type="entry name" value="Carboxylesterase_B_AS"/>
</dbReference>
<accession>A0A5N4B4L1</accession>
<dbReference type="PANTHER" id="PTHR43142:SF1">
    <property type="entry name" value="CARBOXYLIC ESTER HYDROLASE"/>
    <property type="match status" value="1"/>
</dbReference>
<feature type="domain" description="Carboxylesterase type B" evidence="7">
    <location>
        <begin position="5"/>
        <end position="525"/>
    </location>
</feature>
<evidence type="ECO:0000256" key="2">
    <source>
        <dbReference type="ARBA" id="ARBA00022487"/>
    </source>
</evidence>
<keyword evidence="5" id="KW-0325">Glycoprotein</keyword>
<keyword evidence="3 6" id="KW-0378">Hydrolase</keyword>
<dbReference type="GO" id="GO:0052689">
    <property type="term" value="F:carboxylic ester hydrolase activity"/>
    <property type="evidence" value="ECO:0007669"/>
    <property type="project" value="UniProtKB-KW"/>
</dbReference>
<evidence type="ECO:0000259" key="7">
    <source>
        <dbReference type="Pfam" id="PF00135"/>
    </source>
</evidence>
<name>A0A5N4B4L1_PHOPY</name>
<evidence type="ECO:0000256" key="4">
    <source>
        <dbReference type="ARBA" id="ARBA00023157"/>
    </source>
</evidence>
<dbReference type="PANTHER" id="PTHR43142">
    <property type="entry name" value="CARBOXYLIC ESTER HYDROLASE"/>
    <property type="match status" value="1"/>
</dbReference>
<keyword evidence="9" id="KW-1185">Reference proteome</keyword>
<protein>
    <recommendedName>
        <fullName evidence="6">Carboxylic ester hydrolase</fullName>
        <ecNumber evidence="6">3.1.1.-</ecNumber>
    </recommendedName>
</protein>
<dbReference type="EC" id="3.1.1.-" evidence="6"/>
<dbReference type="AlphaFoldDB" id="A0A5N4B4L1"/>
<evidence type="ECO:0000256" key="3">
    <source>
        <dbReference type="ARBA" id="ARBA00022801"/>
    </source>
</evidence>
<evidence type="ECO:0000313" key="9">
    <source>
        <dbReference type="Proteomes" id="UP000327044"/>
    </source>
</evidence>
<sequence length="539" mass="59720">MESNSPLVTISQGNLQGKINTDYKGRPYYSFQGIPYAEPPLGDLRFKAPRPPKPWEGTRDATKEGSMSISTDMIKRVPVGSEDCLFLNVFTPQLPGENTNLKPVMFWIHGGAFTTGSGGSEIYGPDFLITKDVVIVTINYRLGLLGFLSVDDPECEVTGNAGLKDQVMALIWVKNNIAKFGGDPNNVTIFGESAGAVSVHFLILSPAAKGLFHAAIMQSGCALMSYPEVGALLPSLAELLELKSTDTKEVLNTLNRMSVEEILQLQEKLPLIADISIPPPLWPVVEKTATKFPFITQKPLDIIMSGKYNHVPMIVGFTSREGMLFEVNSQRIHGEVKYLTDFEGEIPHMMHITRGSDLSKSIAGKIKTFYFGQEVPSKDNANQSYLLKGDNIFVFPTYATVKHHCSTSKKPVYLYRMTVDSNLNMFKKIMGVTTAGACHADDVGYIFKTAFTPPIIPNSIEDKSLRRFTTLWTNFAKTGNPNPINKDTLLNVQWMPARPEEFHFIDIGDNLTVGLNPEGDRMAFWKELLAMSPYTSNIL</sequence>
<dbReference type="InterPro" id="IPR029058">
    <property type="entry name" value="AB_hydrolase_fold"/>
</dbReference>
<dbReference type="PROSITE" id="PS00941">
    <property type="entry name" value="CARBOXYLESTERASE_B_2"/>
    <property type="match status" value="1"/>
</dbReference>
<dbReference type="InterPro" id="IPR019819">
    <property type="entry name" value="Carboxylesterase_B_CS"/>
</dbReference>
<proteinExistence type="inferred from homology"/>
<keyword evidence="2" id="KW-0719">Serine esterase</keyword>